<comment type="caution">
    <text evidence="1">The sequence shown here is derived from an EMBL/GenBank/DDBJ whole genome shotgun (WGS) entry which is preliminary data.</text>
</comment>
<feature type="non-terminal residue" evidence="1">
    <location>
        <position position="1"/>
    </location>
</feature>
<name>J9BU49_9ZZZZ</name>
<accession>J9BU49</accession>
<protein>
    <submittedName>
        <fullName evidence="1">Uncharacterized protein</fullName>
    </submittedName>
</protein>
<gene>
    <name evidence="1" type="ORF">EVA_20833</name>
</gene>
<sequence>KKQFHIYRKQSDPDKVRVKECNKNKIDMAIEMLQRAWKYGIRAQYLLADSWFACEKLIAAVRSIGKGAVHYIGLAKMRKTKYEVRGKLHNARTDNSLCTRRNASMQAIQMSVHLLARTVGKSAGPHLSYQVRKEQELEYSSV</sequence>
<feature type="non-terminal residue" evidence="1">
    <location>
        <position position="142"/>
    </location>
</feature>
<evidence type="ECO:0000313" key="1">
    <source>
        <dbReference type="EMBL" id="EJW91060.1"/>
    </source>
</evidence>
<dbReference type="AlphaFoldDB" id="J9BU49"/>
<organism evidence="1">
    <name type="scientific">gut metagenome</name>
    <dbReference type="NCBI Taxonomy" id="749906"/>
    <lineage>
        <taxon>unclassified sequences</taxon>
        <taxon>metagenomes</taxon>
        <taxon>organismal metagenomes</taxon>
    </lineage>
</organism>
<reference evidence="1" key="1">
    <citation type="journal article" date="2012" name="PLoS ONE">
        <title>Gene sets for utilization of primary and secondary nutrition supplies in the distal gut of endangered iberian lynx.</title>
        <authorList>
            <person name="Alcaide M."/>
            <person name="Messina E."/>
            <person name="Richter M."/>
            <person name="Bargiela R."/>
            <person name="Peplies J."/>
            <person name="Huws S.A."/>
            <person name="Newbold C.J."/>
            <person name="Golyshin P.N."/>
            <person name="Simon M.A."/>
            <person name="Lopez G."/>
            <person name="Yakimov M.M."/>
            <person name="Ferrer M."/>
        </authorList>
    </citation>
    <scope>NUCLEOTIDE SEQUENCE</scope>
</reference>
<dbReference type="EMBL" id="AMCI01008423">
    <property type="protein sequence ID" value="EJW91060.1"/>
    <property type="molecule type" value="Genomic_DNA"/>
</dbReference>
<proteinExistence type="predicted"/>